<sequence>MPFTTIFRPITFLPSSTVGWLLKPPVNTSNSFEIFGTAQGVESLPYVVAYKHHPNHAADRGTSSSAAISRLPAHAPTLKNRILLAWKQAVINVVLPKKKCPPGYSPSRDKESCVNGLLLEPLNLPPQQPSNRDKKDQEQQQMLRRRTGRAELAGAKTGRRRNGTAPNRPRRTGCAELAGAKTVRRRNGTAPNRQHLREIFSEEQFKGLLKNGDDQQQDKQLLLGLAQAVPLVPMSPDDRKQNGALEFAIDWLNVPEFPVPLDAQISPRMIYKLDQMNLDKLMQKIFSRLLDDYTETKTNFRDKQRYSTFDPAEQIYRLMQCKEHQHAYRIKTPLVTPPVFRVYYGTRACRNQLLNGAQHALSLLRTECVTNANGWHGYPRIWMDTEFQKMYGYGWIRI</sequence>
<dbReference type="AlphaFoldDB" id="A0A914HSF3"/>
<proteinExistence type="predicted"/>
<dbReference type="WBParaSite" id="Gr19_v10_g3528.t1">
    <property type="protein sequence ID" value="Gr19_v10_g3528.t1"/>
    <property type="gene ID" value="Gr19_v10_g3528"/>
</dbReference>
<evidence type="ECO:0000313" key="3">
    <source>
        <dbReference type="WBParaSite" id="Gr19_v10_g3528.t1"/>
    </source>
</evidence>
<dbReference type="Proteomes" id="UP000887572">
    <property type="component" value="Unplaced"/>
</dbReference>
<feature type="region of interest" description="Disordered" evidence="1">
    <location>
        <begin position="120"/>
        <end position="174"/>
    </location>
</feature>
<name>A0A914HSF3_GLORO</name>
<protein>
    <submittedName>
        <fullName evidence="3">Uncharacterized protein</fullName>
    </submittedName>
</protein>
<evidence type="ECO:0000256" key="1">
    <source>
        <dbReference type="SAM" id="MobiDB-lite"/>
    </source>
</evidence>
<organism evidence="2 3">
    <name type="scientific">Globodera rostochiensis</name>
    <name type="common">Golden nematode worm</name>
    <name type="synonym">Heterodera rostochiensis</name>
    <dbReference type="NCBI Taxonomy" id="31243"/>
    <lineage>
        <taxon>Eukaryota</taxon>
        <taxon>Metazoa</taxon>
        <taxon>Ecdysozoa</taxon>
        <taxon>Nematoda</taxon>
        <taxon>Chromadorea</taxon>
        <taxon>Rhabditida</taxon>
        <taxon>Tylenchina</taxon>
        <taxon>Tylenchomorpha</taxon>
        <taxon>Tylenchoidea</taxon>
        <taxon>Heteroderidae</taxon>
        <taxon>Heteroderinae</taxon>
        <taxon>Globodera</taxon>
    </lineage>
</organism>
<reference evidence="3" key="1">
    <citation type="submission" date="2022-11" db="UniProtKB">
        <authorList>
            <consortium name="WormBaseParasite"/>
        </authorList>
    </citation>
    <scope>IDENTIFICATION</scope>
</reference>
<keyword evidence="2" id="KW-1185">Reference proteome</keyword>
<evidence type="ECO:0000313" key="2">
    <source>
        <dbReference type="Proteomes" id="UP000887572"/>
    </source>
</evidence>
<accession>A0A914HSF3</accession>